<dbReference type="Gene3D" id="3.30.70.1820">
    <property type="entry name" value="L1 transposable element, RRM domain"/>
    <property type="match status" value="1"/>
</dbReference>
<dbReference type="CTD" id="20205684"/>
<dbReference type="GeneID" id="20205684"/>
<dbReference type="EnsemblMetazoa" id="HelroT176057">
    <property type="protein sequence ID" value="HelroP176057"/>
    <property type="gene ID" value="HelroG176057"/>
</dbReference>
<dbReference type="Gene3D" id="3.30.40.10">
    <property type="entry name" value="Zinc/RING finger domain, C3HC4 (zinc finger)"/>
    <property type="match status" value="1"/>
</dbReference>
<organism evidence="7 8">
    <name type="scientific">Helobdella robusta</name>
    <name type="common">Californian leech</name>
    <dbReference type="NCBI Taxonomy" id="6412"/>
    <lineage>
        <taxon>Eukaryota</taxon>
        <taxon>Metazoa</taxon>
        <taxon>Spiralia</taxon>
        <taxon>Lophotrochozoa</taxon>
        <taxon>Annelida</taxon>
        <taxon>Clitellata</taxon>
        <taxon>Hirudinea</taxon>
        <taxon>Rhynchobdellida</taxon>
        <taxon>Glossiphoniidae</taxon>
        <taxon>Helobdella</taxon>
    </lineage>
</organism>
<keyword evidence="8" id="KW-1185">Reference proteome</keyword>
<feature type="domain" description="PHD-type" evidence="5">
    <location>
        <begin position="2"/>
        <end position="61"/>
    </location>
</feature>
<dbReference type="EMBL" id="AMQM01005531">
    <property type="status" value="NOT_ANNOTATED_CDS"/>
    <property type="molecule type" value="Genomic_DNA"/>
</dbReference>
<dbReference type="InterPro" id="IPR036691">
    <property type="entry name" value="Endo/exonu/phosph_ase_sf"/>
</dbReference>
<evidence type="ECO:0000313" key="7">
    <source>
        <dbReference type="EnsemblMetazoa" id="HelroP176057"/>
    </source>
</evidence>
<dbReference type="HOGENOM" id="CLU_000680_29_4_1"/>
<reference evidence="6 8" key="2">
    <citation type="journal article" date="2013" name="Nature">
        <title>Insights into bilaterian evolution from three spiralian genomes.</title>
        <authorList>
            <person name="Simakov O."/>
            <person name="Marletaz F."/>
            <person name="Cho S.J."/>
            <person name="Edsinger-Gonzales E."/>
            <person name="Havlak P."/>
            <person name="Hellsten U."/>
            <person name="Kuo D.H."/>
            <person name="Larsson T."/>
            <person name="Lv J."/>
            <person name="Arendt D."/>
            <person name="Savage R."/>
            <person name="Osoegawa K."/>
            <person name="de Jong P."/>
            <person name="Grimwood J."/>
            <person name="Chapman J.A."/>
            <person name="Shapiro H."/>
            <person name="Aerts A."/>
            <person name="Otillar R.P."/>
            <person name="Terry A.Y."/>
            <person name="Boore J.L."/>
            <person name="Grigoriev I.V."/>
            <person name="Lindberg D.R."/>
            <person name="Seaver E.C."/>
            <person name="Weisblat D.A."/>
            <person name="Putnam N.H."/>
            <person name="Rokhsar D.S."/>
        </authorList>
    </citation>
    <scope>NUCLEOTIDE SEQUENCE</scope>
</reference>
<dbReference type="InParanoid" id="T1FA35"/>
<evidence type="ECO:0000256" key="1">
    <source>
        <dbReference type="ARBA" id="ARBA00022723"/>
    </source>
</evidence>
<reference evidence="8" key="1">
    <citation type="submission" date="2012-12" db="EMBL/GenBank/DDBJ databases">
        <authorList>
            <person name="Hellsten U."/>
            <person name="Grimwood J."/>
            <person name="Chapman J.A."/>
            <person name="Shapiro H."/>
            <person name="Aerts A."/>
            <person name="Otillar R.P."/>
            <person name="Terry A.Y."/>
            <person name="Boore J.L."/>
            <person name="Simakov O."/>
            <person name="Marletaz F."/>
            <person name="Cho S.-J."/>
            <person name="Edsinger-Gonzales E."/>
            <person name="Havlak P."/>
            <person name="Kuo D.-H."/>
            <person name="Larsson T."/>
            <person name="Lv J."/>
            <person name="Arendt D."/>
            <person name="Savage R."/>
            <person name="Osoegawa K."/>
            <person name="de Jong P."/>
            <person name="Lindberg D.R."/>
            <person name="Seaver E.C."/>
            <person name="Weisblat D.A."/>
            <person name="Putnam N.H."/>
            <person name="Grigoriev I.V."/>
            <person name="Rokhsar D.S."/>
        </authorList>
    </citation>
    <scope>NUCLEOTIDE SEQUENCE</scope>
</reference>
<dbReference type="EMBL" id="KB096983">
    <property type="protein sequence ID" value="ESO00217.1"/>
    <property type="molecule type" value="Genomic_DNA"/>
</dbReference>
<sequence length="570" mass="65151">MSTKCVKCIVVKTKNGVNQTVKCYHCEYLFHAKCVNFDEEIVSILNSENSIKWFCEKCLKAQDNTKEMVKSVVNNFHEKIEEINIAVQTQLETIKTMITKNDDNLTVLEKQDIKMVDEICNLKSYLKASWANIVEKNITKNVEIINNQVKNVQRTLNEASEIKGRERNLVIFNLPEKENQNDRELVMKIFKHISKDMSDNGIEKVFRLGKKNESVIRPVLIKLDSLGTKGDLLKHASKIRSLEDNLKNIRLCNDLTREQRSELKNLVTDAKAKEAACQQGSSNGFVNRLLSFDDNFNDGKICLRLLNIRSIVSKSSDVYELLVDGLNVLVLTETWHGHQNDISVKSAMPDGYSYVDYVRKHDPYHGGLIIYFKTGFRYTRFDLPSLATFEAIATRITYGKHEFGLLAIYRPGSMPITTAFFRELRCILENMSLLVSDLVLVGDFNVRVDREECPHTRSLLKLFDDFCLKNWIDQPTHNLGGTLDLIVSSSGLCISDVMVYPSGIYSDHGLVKACLPFKRKRISKCYRVIRSWKHIDEKKFISLIIGSPIGKACSEDVIIYMYAYSTISTT</sequence>
<dbReference type="SUPFAM" id="SSF57903">
    <property type="entry name" value="FYVE/PHD zinc finger"/>
    <property type="match status" value="1"/>
</dbReference>
<dbReference type="PANTHER" id="PTHR37445:SF3">
    <property type="entry name" value="ZINC FINGER PHD-TYPE DOMAIN-CONTAINING PROTEIN"/>
    <property type="match status" value="1"/>
</dbReference>
<dbReference type="InterPro" id="IPR019787">
    <property type="entry name" value="Znf_PHD-finger"/>
</dbReference>
<dbReference type="PROSITE" id="PS50016">
    <property type="entry name" value="ZF_PHD_2"/>
    <property type="match status" value="1"/>
</dbReference>
<evidence type="ECO:0000256" key="4">
    <source>
        <dbReference type="PROSITE-ProRule" id="PRU00146"/>
    </source>
</evidence>
<evidence type="ECO:0000259" key="5">
    <source>
        <dbReference type="PROSITE" id="PS50016"/>
    </source>
</evidence>
<dbReference type="InterPro" id="IPR019786">
    <property type="entry name" value="Zinc_finger_PHD-type_CS"/>
</dbReference>
<dbReference type="Proteomes" id="UP000015101">
    <property type="component" value="Unassembled WGS sequence"/>
</dbReference>
<dbReference type="SMART" id="SM00249">
    <property type="entry name" value="PHD"/>
    <property type="match status" value="1"/>
</dbReference>
<dbReference type="STRING" id="6412.T1FA35"/>
<dbReference type="AlphaFoldDB" id="T1FA35"/>
<dbReference type="GO" id="GO:0003824">
    <property type="term" value="F:catalytic activity"/>
    <property type="evidence" value="ECO:0007669"/>
    <property type="project" value="InterPro"/>
</dbReference>
<dbReference type="RefSeq" id="XP_009021651.1">
    <property type="nucleotide sequence ID" value="XM_009023403.1"/>
</dbReference>
<dbReference type="PROSITE" id="PS01359">
    <property type="entry name" value="ZF_PHD_1"/>
    <property type="match status" value="1"/>
</dbReference>
<dbReference type="GO" id="GO:0008270">
    <property type="term" value="F:zinc ion binding"/>
    <property type="evidence" value="ECO:0007669"/>
    <property type="project" value="UniProtKB-KW"/>
</dbReference>
<dbReference type="KEGG" id="hro:HELRODRAFT_176057"/>
<evidence type="ECO:0000256" key="2">
    <source>
        <dbReference type="ARBA" id="ARBA00022771"/>
    </source>
</evidence>
<dbReference type="InterPro" id="IPR005135">
    <property type="entry name" value="Endo/exonuclease/phosphatase"/>
</dbReference>
<accession>T1FA35</accession>
<dbReference type="PANTHER" id="PTHR37445">
    <property type="entry name" value="PROTEIN CBG24663"/>
    <property type="match status" value="1"/>
</dbReference>
<proteinExistence type="predicted"/>
<protein>
    <recommendedName>
        <fullName evidence="5">PHD-type domain-containing protein</fullName>
    </recommendedName>
</protein>
<gene>
    <name evidence="7" type="primary">20205684</name>
    <name evidence="6" type="ORF">HELRODRAFT_176057</name>
</gene>
<dbReference type="InterPro" id="IPR011011">
    <property type="entry name" value="Znf_FYVE_PHD"/>
</dbReference>
<dbReference type="InterPro" id="IPR013083">
    <property type="entry name" value="Znf_RING/FYVE/PHD"/>
</dbReference>
<dbReference type="Gene3D" id="3.60.10.10">
    <property type="entry name" value="Endonuclease/exonuclease/phosphatase"/>
    <property type="match status" value="1"/>
</dbReference>
<reference evidence="7" key="3">
    <citation type="submission" date="2015-06" db="UniProtKB">
        <authorList>
            <consortium name="EnsemblMetazoa"/>
        </authorList>
    </citation>
    <scope>IDENTIFICATION</scope>
</reference>
<evidence type="ECO:0000256" key="3">
    <source>
        <dbReference type="ARBA" id="ARBA00022833"/>
    </source>
</evidence>
<name>T1FA35_HELRO</name>
<dbReference type="SUPFAM" id="SSF56219">
    <property type="entry name" value="DNase I-like"/>
    <property type="match status" value="1"/>
</dbReference>
<evidence type="ECO:0000313" key="8">
    <source>
        <dbReference type="Proteomes" id="UP000015101"/>
    </source>
</evidence>
<dbReference type="OrthoDB" id="6761697at2759"/>
<keyword evidence="1" id="KW-0479">Metal-binding</keyword>
<dbReference type="Pfam" id="PF03372">
    <property type="entry name" value="Exo_endo_phos"/>
    <property type="match status" value="1"/>
</dbReference>
<evidence type="ECO:0000313" key="6">
    <source>
        <dbReference type="EMBL" id="ESO00217.1"/>
    </source>
</evidence>
<dbReference type="InterPro" id="IPR001965">
    <property type="entry name" value="Znf_PHD"/>
</dbReference>
<keyword evidence="3" id="KW-0862">Zinc</keyword>
<keyword evidence="2 4" id="KW-0863">Zinc-finger</keyword>